<protein>
    <submittedName>
        <fullName evidence="1">Uncharacterized protein</fullName>
    </submittedName>
</protein>
<accession>A0A430FEN9</accession>
<keyword evidence="2" id="KW-1185">Reference proteome</keyword>
<dbReference type="Proteomes" id="UP000287533">
    <property type="component" value="Unassembled WGS sequence"/>
</dbReference>
<comment type="caution">
    <text evidence="1">The sequence shown here is derived from an EMBL/GenBank/DDBJ whole genome shotgun (WGS) entry which is preliminary data.</text>
</comment>
<evidence type="ECO:0000313" key="1">
    <source>
        <dbReference type="EMBL" id="RSX51297.1"/>
    </source>
</evidence>
<dbReference type="AlphaFoldDB" id="A0A430FEN9"/>
<dbReference type="EMBL" id="QXGL01000008">
    <property type="protein sequence ID" value="RSX51297.1"/>
    <property type="molecule type" value="Genomic_DNA"/>
</dbReference>
<name>A0A430FEN9_9BIFI</name>
<sequence>MALGTRKRVKETKDHGGLLADRIGIMIVPQWE</sequence>
<organism evidence="1 2">
    <name type="scientific">Bifidobacterium goeldii</name>
    <dbReference type="NCBI Taxonomy" id="2306975"/>
    <lineage>
        <taxon>Bacteria</taxon>
        <taxon>Bacillati</taxon>
        <taxon>Actinomycetota</taxon>
        <taxon>Actinomycetes</taxon>
        <taxon>Bifidobacteriales</taxon>
        <taxon>Bifidobacteriaceae</taxon>
        <taxon>Bifidobacterium</taxon>
    </lineage>
</organism>
<evidence type="ECO:0000313" key="2">
    <source>
        <dbReference type="Proteomes" id="UP000287533"/>
    </source>
</evidence>
<proteinExistence type="predicted"/>
<reference evidence="1 2" key="1">
    <citation type="submission" date="2018-09" db="EMBL/GenBank/DDBJ databases">
        <title>Characterization of the phylogenetic diversity of five novel species belonging to the genus Bifidobacterium.</title>
        <authorList>
            <person name="Lugli G.A."/>
            <person name="Duranti S."/>
            <person name="Milani C."/>
        </authorList>
    </citation>
    <scope>NUCLEOTIDE SEQUENCE [LARGE SCALE GENOMIC DNA]</scope>
    <source>
        <strain evidence="1 2">2034B</strain>
    </source>
</reference>
<gene>
    <name evidence="1" type="ORF">D2E25_1852</name>
</gene>